<dbReference type="Gene3D" id="3.40.47.10">
    <property type="match status" value="1"/>
</dbReference>
<dbReference type="Pfam" id="PF16197">
    <property type="entry name" value="KAsynt_C_assoc"/>
    <property type="match status" value="1"/>
</dbReference>
<dbReference type="InterPro" id="IPR032821">
    <property type="entry name" value="PKS_assoc"/>
</dbReference>
<comment type="caution">
    <text evidence="4">The sequence shown here is derived from an EMBL/GenBank/DDBJ whole genome shotgun (WGS) entry which is preliminary data.</text>
</comment>
<feature type="non-terminal residue" evidence="4">
    <location>
        <position position="1"/>
    </location>
</feature>
<dbReference type="GO" id="GO:0006633">
    <property type="term" value="P:fatty acid biosynthetic process"/>
    <property type="evidence" value="ECO:0007669"/>
    <property type="project" value="TreeGrafter"/>
</dbReference>
<protein>
    <recommendedName>
        <fullName evidence="3">Ketosynthase family 3 (KS3) domain-containing protein</fullName>
    </recommendedName>
</protein>
<dbReference type="Proteomes" id="UP000034786">
    <property type="component" value="Unassembled WGS sequence"/>
</dbReference>
<evidence type="ECO:0000259" key="3">
    <source>
        <dbReference type="PROSITE" id="PS52004"/>
    </source>
</evidence>
<dbReference type="InterPro" id="IPR020841">
    <property type="entry name" value="PKS_Beta-ketoAc_synthase_dom"/>
</dbReference>
<dbReference type="SUPFAM" id="SSF52151">
    <property type="entry name" value="FabD/lysophospholipase-like"/>
    <property type="match status" value="1"/>
</dbReference>
<dbReference type="PANTHER" id="PTHR43775:SF51">
    <property type="entry name" value="INACTIVE PHENOLPHTHIOCEROL SYNTHESIS POLYKETIDE SYNTHASE TYPE I PKS1-RELATED"/>
    <property type="match status" value="1"/>
</dbReference>
<dbReference type="EMBL" id="JYJH01000127">
    <property type="protein sequence ID" value="KJK33394.1"/>
    <property type="molecule type" value="Genomic_DNA"/>
</dbReference>
<dbReference type="GO" id="GO:0004312">
    <property type="term" value="F:fatty acid synthase activity"/>
    <property type="evidence" value="ECO:0007669"/>
    <property type="project" value="TreeGrafter"/>
</dbReference>
<dbReference type="Gene3D" id="3.40.366.10">
    <property type="entry name" value="Malonyl-Coenzyme A Acyl Carrier Protein, domain 2"/>
    <property type="match status" value="1"/>
</dbReference>
<dbReference type="RefSeq" id="WP_045297577.1">
    <property type="nucleotide sequence ID" value="NZ_JYJH01000127.1"/>
</dbReference>
<sequence length="253" mass="26630">EAHGTGTRLGDPIEAQALLSTYGQDREQPLWLGSVKSNIGHTQAAAGVAGVIKMVLAMRHGVLPQTLHAADRTAQVDWSAGSVDLLTEARDWPRLDRPRRAGVSSFGISGTNAHVVLEEEPQDEQAARPQPVTVGTPAVPLLLSGRTADALRAQAARLHAHLLGTQGLRLADTALSLATSRSALEHRAAVVTEDRDHALTALEALAEDRQAPGLSQGVAPEGGRVGFLFTGQGSQRVGMGRELYGAFPVFAEA</sequence>
<dbReference type="InterPro" id="IPR014031">
    <property type="entry name" value="Ketoacyl_synth_C"/>
</dbReference>
<gene>
    <name evidence="4" type="ORF">UK15_39110</name>
</gene>
<dbReference type="CDD" id="cd00833">
    <property type="entry name" value="PKS"/>
    <property type="match status" value="1"/>
</dbReference>
<dbReference type="SUPFAM" id="SSF53901">
    <property type="entry name" value="Thiolase-like"/>
    <property type="match status" value="1"/>
</dbReference>
<evidence type="ECO:0000256" key="2">
    <source>
        <dbReference type="ARBA" id="ARBA00023268"/>
    </source>
</evidence>
<evidence type="ECO:0000313" key="4">
    <source>
        <dbReference type="EMBL" id="KJK33394.1"/>
    </source>
</evidence>
<dbReference type="PANTHER" id="PTHR43775">
    <property type="entry name" value="FATTY ACID SYNTHASE"/>
    <property type="match status" value="1"/>
</dbReference>
<organism evidence="4 5">
    <name type="scientific">Streptomyces variegatus</name>
    <dbReference type="NCBI Taxonomy" id="284040"/>
    <lineage>
        <taxon>Bacteria</taxon>
        <taxon>Bacillati</taxon>
        <taxon>Actinomycetota</taxon>
        <taxon>Actinomycetes</taxon>
        <taxon>Kitasatosporales</taxon>
        <taxon>Streptomycetaceae</taxon>
        <taxon>Streptomyces</taxon>
    </lineage>
</organism>
<keyword evidence="5" id="KW-1185">Reference proteome</keyword>
<dbReference type="Gene3D" id="3.30.70.3290">
    <property type="match status" value="1"/>
</dbReference>
<dbReference type="STRING" id="284040.UK15_39110"/>
<evidence type="ECO:0000256" key="1">
    <source>
        <dbReference type="ARBA" id="ARBA00022679"/>
    </source>
</evidence>
<dbReference type="InterPro" id="IPR050091">
    <property type="entry name" value="PKS_NRPS_Biosynth_Enz"/>
</dbReference>
<feature type="non-terminal residue" evidence="4">
    <location>
        <position position="253"/>
    </location>
</feature>
<dbReference type="InterPro" id="IPR016039">
    <property type="entry name" value="Thiolase-like"/>
</dbReference>
<proteinExistence type="predicted"/>
<name>A0A0M2GBR7_9ACTN</name>
<dbReference type="SMART" id="SM00825">
    <property type="entry name" value="PKS_KS"/>
    <property type="match status" value="1"/>
</dbReference>
<reference evidence="5" key="1">
    <citation type="submission" date="2015-02" db="EMBL/GenBank/DDBJ databases">
        <authorList>
            <person name="Ju K.-S."/>
            <person name="Doroghazi J.R."/>
            <person name="Metcalf W."/>
        </authorList>
    </citation>
    <scope>NUCLEOTIDE SEQUENCE [LARGE SCALE GENOMIC DNA]</scope>
    <source>
        <strain evidence="5">NRRL B-16380</strain>
    </source>
</reference>
<dbReference type="InterPro" id="IPR016035">
    <property type="entry name" value="Acyl_Trfase/lysoPLipase"/>
</dbReference>
<keyword evidence="2" id="KW-0511">Multifunctional enzyme</keyword>
<dbReference type="PATRIC" id="fig|284040.3.peg.1799"/>
<feature type="domain" description="Ketosynthase family 3 (KS3)" evidence="3">
    <location>
        <begin position="1"/>
        <end position="119"/>
    </location>
</feature>
<keyword evidence="1" id="KW-0808">Transferase</keyword>
<dbReference type="Pfam" id="PF02801">
    <property type="entry name" value="Ketoacyl-synt_C"/>
    <property type="match status" value="1"/>
</dbReference>
<evidence type="ECO:0000313" key="5">
    <source>
        <dbReference type="Proteomes" id="UP000034786"/>
    </source>
</evidence>
<accession>A0A0M2GBR7</accession>
<dbReference type="PROSITE" id="PS52004">
    <property type="entry name" value="KS3_2"/>
    <property type="match status" value="1"/>
</dbReference>
<dbReference type="AlphaFoldDB" id="A0A0M2GBR7"/>
<dbReference type="InterPro" id="IPR001227">
    <property type="entry name" value="Ac_transferase_dom_sf"/>
</dbReference>